<proteinExistence type="inferred from homology"/>
<dbReference type="GO" id="GO:0016020">
    <property type="term" value="C:membrane"/>
    <property type="evidence" value="ECO:0007669"/>
    <property type="project" value="GOC"/>
</dbReference>
<evidence type="ECO:0000313" key="6">
    <source>
        <dbReference type="EMBL" id="MBB0244490.1"/>
    </source>
</evidence>
<evidence type="ECO:0000256" key="4">
    <source>
        <dbReference type="SAM" id="MobiDB-lite"/>
    </source>
</evidence>
<dbReference type="SUPFAM" id="SSF51445">
    <property type="entry name" value="(Trans)glycosidases"/>
    <property type="match status" value="1"/>
</dbReference>
<keyword evidence="7" id="KW-1185">Reference proteome</keyword>
<evidence type="ECO:0000256" key="1">
    <source>
        <dbReference type="ARBA" id="ARBA00005382"/>
    </source>
</evidence>
<comment type="similarity">
    <text evidence="1">Belongs to the glycosyl hydrolase 30 family.</text>
</comment>
<dbReference type="GO" id="GO:0004348">
    <property type="term" value="F:glucosylceramidase activity"/>
    <property type="evidence" value="ECO:0007669"/>
    <property type="project" value="InterPro"/>
</dbReference>
<dbReference type="PANTHER" id="PTHR11069:SF23">
    <property type="entry name" value="LYSOSOMAL ACID GLUCOSYLCERAMIDASE"/>
    <property type="match status" value="1"/>
</dbReference>
<dbReference type="InterPro" id="IPR001139">
    <property type="entry name" value="Glyco_hydro_30"/>
</dbReference>
<evidence type="ECO:0000256" key="2">
    <source>
        <dbReference type="ARBA" id="ARBA00022729"/>
    </source>
</evidence>
<gene>
    <name evidence="6" type="ORF">FNQ90_10330</name>
</gene>
<dbReference type="GO" id="GO:0006680">
    <property type="term" value="P:glucosylceramide catabolic process"/>
    <property type="evidence" value="ECO:0007669"/>
    <property type="project" value="TreeGrafter"/>
</dbReference>
<dbReference type="Gene3D" id="3.20.20.80">
    <property type="entry name" value="Glycosidases"/>
    <property type="match status" value="1"/>
</dbReference>
<organism evidence="6 7">
    <name type="scientific">Streptomyces alkaliphilus</name>
    <dbReference type="NCBI Taxonomy" id="1472722"/>
    <lineage>
        <taxon>Bacteria</taxon>
        <taxon>Bacillati</taxon>
        <taxon>Actinomycetota</taxon>
        <taxon>Actinomycetes</taxon>
        <taxon>Kitasatosporales</taxon>
        <taxon>Streptomycetaceae</taxon>
        <taxon>Streptomyces</taxon>
    </lineage>
</organism>
<evidence type="ECO:0000259" key="5">
    <source>
        <dbReference type="Pfam" id="PF02057"/>
    </source>
</evidence>
<dbReference type="Pfam" id="PF02057">
    <property type="entry name" value="Glyco_hydro_59"/>
    <property type="match status" value="1"/>
</dbReference>
<dbReference type="Gene3D" id="2.60.40.1180">
    <property type="entry name" value="Golgi alpha-mannosidase II"/>
    <property type="match status" value="1"/>
</dbReference>
<dbReference type="EMBL" id="VKHT01000249">
    <property type="protein sequence ID" value="MBB0244490.1"/>
    <property type="molecule type" value="Genomic_DNA"/>
</dbReference>
<keyword evidence="3" id="KW-0378">Hydrolase</keyword>
<dbReference type="InterPro" id="IPR017853">
    <property type="entry name" value="GH"/>
</dbReference>
<feature type="region of interest" description="Disordered" evidence="4">
    <location>
        <begin position="71"/>
        <end position="96"/>
    </location>
</feature>
<comment type="caution">
    <text evidence="6">The sequence shown here is derived from an EMBL/GenBank/DDBJ whole genome shotgun (WGS) entry which is preliminary data.</text>
</comment>
<protein>
    <recommendedName>
        <fullName evidence="5">Glycosyl hydrolase family 59 catalytic domain-containing protein</fullName>
    </recommendedName>
</protein>
<accession>A0A7W3TD48</accession>
<name>A0A7W3TD48_9ACTN</name>
<reference evidence="7" key="1">
    <citation type="submission" date="2019-10" db="EMBL/GenBank/DDBJ databases">
        <title>Streptomyces sp. nov., a novel actinobacterium isolated from alkaline environment.</title>
        <authorList>
            <person name="Golinska P."/>
        </authorList>
    </citation>
    <scope>NUCLEOTIDE SEQUENCE [LARGE SCALE GENOMIC DNA]</scope>
    <source>
        <strain evidence="7">DSM 42118</strain>
    </source>
</reference>
<evidence type="ECO:0000256" key="3">
    <source>
        <dbReference type="ARBA" id="ARBA00022801"/>
    </source>
</evidence>
<dbReference type="InterPro" id="IPR049161">
    <property type="entry name" value="GH59_cat"/>
</dbReference>
<dbReference type="PANTHER" id="PTHR11069">
    <property type="entry name" value="GLUCOSYLCERAMIDASE"/>
    <property type="match status" value="1"/>
</dbReference>
<dbReference type="Proteomes" id="UP000538929">
    <property type="component" value="Unassembled WGS sequence"/>
</dbReference>
<dbReference type="InterPro" id="IPR013780">
    <property type="entry name" value="Glyco_hydro_b"/>
</dbReference>
<sequence length="428" mass="47327">MKLSGQVRVTGIDIGRQPLRRIDGFGFCEAFQRARVMRELPEGPRREVLDLLMSRRTGAGLSILRLGIGSSTDSSGDRMLSVQPEDPGGPRAEPRLRWDRDDSGQLWLAREARRYGIRRFFASAWSAPGYMKDNGSDSDGGSLLPEWYESYARYLLGWTDLYRAEGIAVTDLAFTNEPDFTIDYASMRFTPAEAAAYTKVIGPRIRRAGLRLAGCDSYGWKGAVEYTLAVEEDPEAAALMDLHTGHPYEAPVDRPLPTRKPTWMSEWSPDGDTWNERWDDGSGFDGMAVARQIHDSFALGEVNGYVYWFGVSTGTTRAPIRVDDDGTGYRVAKRLWALAGWSRCVRPGAMALRVTCDHPDLLVTAFRNEGGGRVVVVLNTARETVRADLPGLEGTAWTTDEDRSMAPAGTVRGKAAFAPRSLTTLVTV</sequence>
<keyword evidence="2" id="KW-0732">Signal</keyword>
<feature type="domain" description="Glycosyl hydrolase family 59 catalytic" evidence="5">
    <location>
        <begin position="24"/>
        <end position="317"/>
    </location>
</feature>
<evidence type="ECO:0000313" key="7">
    <source>
        <dbReference type="Proteomes" id="UP000538929"/>
    </source>
</evidence>
<dbReference type="AlphaFoldDB" id="A0A7W3TD48"/>